<gene>
    <name evidence="1" type="ORF">K488DRAFT_50135</name>
</gene>
<organism evidence="1 2">
    <name type="scientific">Vararia minispora EC-137</name>
    <dbReference type="NCBI Taxonomy" id="1314806"/>
    <lineage>
        <taxon>Eukaryota</taxon>
        <taxon>Fungi</taxon>
        <taxon>Dikarya</taxon>
        <taxon>Basidiomycota</taxon>
        <taxon>Agaricomycotina</taxon>
        <taxon>Agaricomycetes</taxon>
        <taxon>Russulales</taxon>
        <taxon>Lachnocladiaceae</taxon>
        <taxon>Vararia</taxon>
    </lineage>
</organism>
<proteinExistence type="predicted"/>
<comment type="caution">
    <text evidence="1">The sequence shown here is derived from an EMBL/GenBank/DDBJ whole genome shotgun (WGS) entry which is preliminary data.</text>
</comment>
<accession>A0ACB8QLV8</accession>
<reference evidence="1" key="1">
    <citation type="submission" date="2021-02" db="EMBL/GenBank/DDBJ databases">
        <authorList>
            <consortium name="DOE Joint Genome Institute"/>
            <person name="Ahrendt S."/>
            <person name="Looney B.P."/>
            <person name="Miyauchi S."/>
            <person name="Morin E."/>
            <person name="Drula E."/>
            <person name="Courty P.E."/>
            <person name="Chicoki N."/>
            <person name="Fauchery L."/>
            <person name="Kohler A."/>
            <person name="Kuo A."/>
            <person name="Labutti K."/>
            <person name="Pangilinan J."/>
            <person name="Lipzen A."/>
            <person name="Riley R."/>
            <person name="Andreopoulos W."/>
            <person name="He G."/>
            <person name="Johnson J."/>
            <person name="Barry K.W."/>
            <person name="Grigoriev I.V."/>
            <person name="Nagy L."/>
            <person name="Hibbett D."/>
            <person name="Henrissat B."/>
            <person name="Matheny P.B."/>
            <person name="Labbe J."/>
            <person name="Martin F."/>
        </authorList>
    </citation>
    <scope>NUCLEOTIDE SEQUENCE</scope>
    <source>
        <strain evidence="1">EC-137</strain>
    </source>
</reference>
<sequence length="282" mass="32126">LSPQDLASLACCCKITNAGVKEYYARVMGIQRILRPVFDSPESFRIMQSETGTLVSGSAALQLFERTTYQNSDLDMYVEYRHAQRVVVFLQKNDYVFKSRGRQDASSVTTVSDSAMDTVFGRCLGRRIADVLDFVRGEKKVQLVVAKKASLDIILFYHSTCVMNVISHRRAYSLFPRATFINWHSLATRQKHLERGWKMVDIRSTSVFDTFLYTPDFTLSKRWIGDPATWMINLSPALPDLGEDAISTNSFSPNIVVWCYSFVRLHSKQAPTIYLHPRPKGV</sequence>
<keyword evidence="2" id="KW-1185">Reference proteome</keyword>
<evidence type="ECO:0000313" key="1">
    <source>
        <dbReference type="EMBL" id="KAI0032356.1"/>
    </source>
</evidence>
<evidence type="ECO:0000313" key="2">
    <source>
        <dbReference type="Proteomes" id="UP000814128"/>
    </source>
</evidence>
<reference evidence="1" key="2">
    <citation type="journal article" date="2022" name="New Phytol.">
        <title>Evolutionary transition to the ectomycorrhizal habit in the genomes of a hyperdiverse lineage of mushroom-forming fungi.</title>
        <authorList>
            <person name="Looney B."/>
            <person name="Miyauchi S."/>
            <person name="Morin E."/>
            <person name="Drula E."/>
            <person name="Courty P.E."/>
            <person name="Kohler A."/>
            <person name="Kuo A."/>
            <person name="LaButti K."/>
            <person name="Pangilinan J."/>
            <person name="Lipzen A."/>
            <person name="Riley R."/>
            <person name="Andreopoulos W."/>
            <person name="He G."/>
            <person name="Johnson J."/>
            <person name="Nolan M."/>
            <person name="Tritt A."/>
            <person name="Barry K.W."/>
            <person name="Grigoriev I.V."/>
            <person name="Nagy L.G."/>
            <person name="Hibbett D."/>
            <person name="Henrissat B."/>
            <person name="Matheny P.B."/>
            <person name="Labbe J."/>
            <person name="Martin F.M."/>
        </authorList>
    </citation>
    <scope>NUCLEOTIDE SEQUENCE</scope>
    <source>
        <strain evidence="1">EC-137</strain>
    </source>
</reference>
<dbReference type="Proteomes" id="UP000814128">
    <property type="component" value="Unassembled WGS sequence"/>
</dbReference>
<dbReference type="EMBL" id="MU273549">
    <property type="protein sequence ID" value="KAI0032356.1"/>
    <property type="molecule type" value="Genomic_DNA"/>
</dbReference>
<protein>
    <submittedName>
        <fullName evidence="1">Uncharacterized protein</fullName>
    </submittedName>
</protein>
<name>A0ACB8QLV8_9AGAM</name>
<feature type="non-terminal residue" evidence="1">
    <location>
        <position position="1"/>
    </location>
</feature>